<dbReference type="InterPro" id="IPR013096">
    <property type="entry name" value="Cupin_2"/>
</dbReference>
<feature type="signal peptide" evidence="1">
    <location>
        <begin position="1"/>
        <end position="34"/>
    </location>
</feature>
<reference evidence="4" key="1">
    <citation type="journal article" date="2019" name="Int. J. Syst. Evol. Microbiol.">
        <title>The Global Catalogue of Microorganisms (GCM) 10K type strain sequencing project: providing services to taxonomists for standard genome sequencing and annotation.</title>
        <authorList>
            <consortium name="The Broad Institute Genomics Platform"/>
            <consortium name="The Broad Institute Genome Sequencing Center for Infectious Disease"/>
            <person name="Wu L."/>
            <person name="Ma J."/>
        </authorList>
    </citation>
    <scope>NUCLEOTIDE SEQUENCE [LARGE SCALE GENOMIC DNA]</scope>
    <source>
        <strain evidence="4">CECT 7131</strain>
    </source>
</reference>
<dbReference type="InterPro" id="IPR052538">
    <property type="entry name" value="Flavonoid_dioxygenase-like"/>
</dbReference>
<keyword evidence="1" id="KW-0732">Signal</keyword>
<sequence>MRQPLLRHAGRGACLAAAFAAGLLAARVVPEAEAQPGPPPMVPQIINVMAMTDDEIGPLVPNTDLRSRLLSATGDGTVSLQSGNVMRHFHADANEIQLILDGAGSFWLGEREMQVKAGDLVIIPKGTVHAGSRATTGRFRALAIKLPPQRPGDTVAVP</sequence>
<dbReference type="InterPro" id="IPR011051">
    <property type="entry name" value="RmlC_Cupin_sf"/>
</dbReference>
<dbReference type="EMBL" id="JAUFPN010000108">
    <property type="protein sequence ID" value="MDN3564669.1"/>
    <property type="molecule type" value="Genomic_DNA"/>
</dbReference>
<comment type="caution">
    <text evidence="3">The sequence shown here is derived from an EMBL/GenBank/DDBJ whole genome shotgun (WGS) entry which is preliminary data.</text>
</comment>
<gene>
    <name evidence="3" type="ORF">QWZ14_09860</name>
</gene>
<protein>
    <submittedName>
        <fullName evidence="3">Cupin domain-containing protein</fullName>
    </submittedName>
</protein>
<dbReference type="SUPFAM" id="SSF51182">
    <property type="entry name" value="RmlC-like cupins"/>
    <property type="match status" value="1"/>
</dbReference>
<name>A0ABT8A4K4_9PROT</name>
<evidence type="ECO:0000313" key="3">
    <source>
        <dbReference type="EMBL" id="MDN3564669.1"/>
    </source>
</evidence>
<evidence type="ECO:0000256" key="1">
    <source>
        <dbReference type="SAM" id="SignalP"/>
    </source>
</evidence>
<feature type="chain" id="PRO_5047413546" evidence="1">
    <location>
        <begin position="35"/>
        <end position="158"/>
    </location>
</feature>
<dbReference type="RefSeq" id="WP_290316473.1">
    <property type="nucleotide sequence ID" value="NZ_JAUFPN010000108.1"/>
</dbReference>
<dbReference type="Gene3D" id="2.60.120.10">
    <property type="entry name" value="Jelly Rolls"/>
    <property type="match status" value="1"/>
</dbReference>
<evidence type="ECO:0000259" key="2">
    <source>
        <dbReference type="Pfam" id="PF07883"/>
    </source>
</evidence>
<dbReference type="InterPro" id="IPR014710">
    <property type="entry name" value="RmlC-like_jellyroll"/>
</dbReference>
<organism evidence="3 4">
    <name type="scientific">Paeniroseomonas aquatica</name>
    <dbReference type="NCBI Taxonomy" id="373043"/>
    <lineage>
        <taxon>Bacteria</taxon>
        <taxon>Pseudomonadati</taxon>
        <taxon>Pseudomonadota</taxon>
        <taxon>Alphaproteobacteria</taxon>
        <taxon>Acetobacterales</taxon>
        <taxon>Acetobacteraceae</taxon>
        <taxon>Paeniroseomonas</taxon>
    </lineage>
</organism>
<accession>A0ABT8A4K4</accession>
<dbReference type="Pfam" id="PF07883">
    <property type="entry name" value="Cupin_2"/>
    <property type="match status" value="1"/>
</dbReference>
<evidence type="ECO:0000313" key="4">
    <source>
        <dbReference type="Proteomes" id="UP001529369"/>
    </source>
</evidence>
<proteinExistence type="predicted"/>
<dbReference type="Proteomes" id="UP001529369">
    <property type="component" value="Unassembled WGS sequence"/>
</dbReference>
<feature type="domain" description="Cupin type-2" evidence="2">
    <location>
        <begin position="87"/>
        <end position="144"/>
    </location>
</feature>
<dbReference type="PANTHER" id="PTHR43346:SF1">
    <property type="entry name" value="QUERCETIN 2,3-DIOXYGENASE-RELATED"/>
    <property type="match status" value="1"/>
</dbReference>
<dbReference type="PANTHER" id="PTHR43346">
    <property type="entry name" value="LIGAND BINDING DOMAIN PROTEIN, PUTATIVE (AFU_ORTHOLOGUE AFUA_6G14370)-RELATED"/>
    <property type="match status" value="1"/>
</dbReference>
<keyword evidence="4" id="KW-1185">Reference proteome</keyword>